<evidence type="ECO:0000313" key="3">
    <source>
        <dbReference type="Proteomes" id="UP001159405"/>
    </source>
</evidence>
<evidence type="ECO:0000313" key="2">
    <source>
        <dbReference type="EMBL" id="CAH3172622.1"/>
    </source>
</evidence>
<name>A0ABN8QZY4_9CNID</name>
<organism evidence="2 3">
    <name type="scientific">Porites lobata</name>
    <dbReference type="NCBI Taxonomy" id="104759"/>
    <lineage>
        <taxon>Eukaryota</taxon>
        <taxon>Metazoa</taxon>
        <taxon>Cnidaria</taxon>
        <taxon>Anthozoa</taxon>
        <taxon>Hexacorallia</taxon>
        <taxon>Scleractinia</taxon>
        <taxon>Fungiina</taxon>
        <taxon>Poritidae</taxon>
        <taxon>Porites</taxon>
    </lineage>
</organism>
<keyword evidence="3" id="KW-1185">Reference proteome</keyword>
<feature type="non-terminal residue" evidence="2">
    <location>
        <position position="1"/>
    </location>
</feature>
<gene>
    <name evidence="2" type="ORF">PLOB_00013136</name>
</gene>
<dbReference type="EMBL" id="CALNXK010000175">
    <property type="protein sequence ID" value="CAH3172622.1"/>
    <property type="molecule type" value="Genomic_DNA"/>
</dbReference>
<accession>A0ABN8QZY4</accession>
<protein>
    <submittedName>
        <fullName evidence="2">Uncharacterized protein</fullName>
    </submittedName>
</protein>
<evidence type="ECO:0000256" key="1">
    <source>
        <dbReference type="SAM" id="MobiDB-lite"/>
    </source>
</evidence>
<comment type="caution">
    <text evidence="2">The sequence shown here is derived from an EMBL/GenBank/DDBJ whole genome shotgun (WGS) entry which is preliminary data.</text>
</comment>
<proteinExistence type="predicted"/>
<sequence>NPRKAYTVSAPQEEKQSKNLTSCGPKTTWKAAARGGSRKFRKGWLGHLPTCQVCRNSTKEKTWSLQG</sequence>
<reference evidence="2 3" key="1">
    <citation type="submission" date="2022-05" db="EMBL/GenBank/DDBJ databases">
        <authorList>
            <consortium name="Genoscope - CEA"/>
            <person name="William W."/>
        </authorList>
    </citation>
    <scope>NUCLEOTIDE SEQUENCE [LARGE SCALE GENOMIC DNA]</scope>
</reference>
<feature type="region of interest" description="Disordered" evidence="1">
    <location>
        <begin position="1"/>
        <end position="29"/>
    </location>
</feature>
<dbReference type="Proteomes" id="UP001159405">
    <property type="component" value="Unassembled WGS sequence"/>
</dbReference>